<name>A0AA38NY79_9AGAR</name>
<accession>A0AA38NY79</accession>
<protein>
    <submittedName>
        <fullName evidence="2">Uncharacterized protein</fullName>
    </submittedName>
</protein>
<sequence length="345" mass="36483">MSSTSTSGIPSQSTRTLPKPTISPPSNGAETSTHNVHTYPPTSQPSSLPSSSSVPAVSPSKMNRSLSSPSSKAAVASLASNFIVKIRRGAHTMGAHRRRGSDSSSTHSSSSSSDEENRGSPVLRSLTLTPPIVNVTGRKTRSHHSTWRCSSGPSLTTSQFPVGKQTKRVEYKDTFVCSGGVNLPLLLRATRASLVEVAERQAGISMGFGCGKKVVLDNEEWKCRITGPPLQTVSPPSSPTTSTPGLVSKSGSAFPYPSSPIRSRGFDAVSVSTSQTSVTLSPTKANKNARRFKVHIHYYACAMIVSSTSPALGRNDGNQPVALDQAREGSIRGLMTIVSRSEPDY</sequence>
<feature type="compositionally biased region" description="Polar residues" evidence="1">
    <location>
        <begin position="24"/>
        <end position="36"/>
    </location>
</feature>
<feature type="compositionally biased region" description="Polar residues" evidence="1">
    <location>
        <begin position="147"/>
        <end position="160"/>
    </location>
</feature>
<reference evidence="2" key="1">
    <citation type="submission" date="2022-08" db="EMBL/GenBank/DDBJ databases">
        <authorList>
            <consortium name="DOE Joint Genome Institute"/>
            <person name="Min B."/>
            <person name="Riley R."/>
            <person name="Sierra-Patev S."/>
            <person name="Naranjo-Ortiz M."/>
            <person name="Looney B."/>
            <person name="Konkel Z."/>
            <person name="Slot J.C."/>
            <person name="Sakamoto Y."/>
            <person name="Steenwyk J.L."/>
            <person name="Rokas A."/>
            <person name="Carro J."/>
            <person name="Camarero S."/>
            <person name="Ferreira P."/>
            <person name="Molpeceres G."/>
            <person name="Ruiz-Duenas F.J."/>
            <person name="Serrano A."/>
            <person name="Henrissat B."/>
            <person name="Drula E."/>
            <person name="Hughes K.W."/>
            <person name="Mata J.L."/>
            <person name="Ishikawa N.K."/>
            <person name="Vargas-Isla R."/>
            <person name="Ushijima S."/>
            <person name="Smith C.A."/>
            <person name="Ahrendt S."/>
            <person name="Andreopoulos W."/>
            <person name="He G."/>
            <person name="Labutti K."/>
            <person name="Lipzen A."/>
            <person name="Ng V."/>
            <person name="Sandor L."/>
            <person name="Barry K."/>
            <person name="Martinez A.T."/>
            <person name="Xiao Y."/>
            <person name="Gibbons J.G."/>
            <person name="Terashima K."/>
            <person name="Hibbett D.S."/>
            <person name="Grigoriev I.V."/>
        </authorList>
    </citation>
    <scope>NUCLEOTIDE SEQUENCE</scope>
    <source>
        <strain evidence="2">TFB9207</strain>
    </source>
</reference>
<feature type="region of interest" description="Disordered" evidence="1">
    <location>
        <begin position="1"/>
        <end position="70"/>
    </location>
</feature>
<comment type="caution">
    <text evidence="2">The sequence shown here is derived from an EMBL/GenBank/DDBJ whole genome shotgun (WGS) entry which is preliminary data.</text>
</comment>
<evidence type="ECO:0000313" key="3">
    <source>
        <dbReference type="Proteomes" id="UP001163846"/>
    </source>
</evidence>
<evidence type="ECO:0000256" key="1">
    <source>
        <dbReference type="SAM" id="MobiDB-lite"/>
    </source>
</evidence>
<gene>
    <name evidence="2" type="ORF">F5878DRAFT_634126</name>
</gene>
<feature type="region of interest" description="Disordered" evidence="1">
    <location>
        <begin position="227"/>
        <end position="254"/>
    </location>
</feature>
<feature type="compositionally biased region" description="Low complexity" evidence="1">
    <location>
        <begin position="232"/>
        <end position="244"/>
    </location>
</feature>
<evidence type="ECO:0000313" key="2">
    <source>
        <dbReference type="EMBL" id="KAJ3832824.1"/>
    </source>
</evidence>
<feature type="region of interest" description="Disordered" evidence="1">
    <location>
        <begin position="137"/>
        <end position="160"/>
    </location>
</feature>
<proteinExistence type="predicted"/>
<dbReference type="EMBL" id="MU806845">
    <property type="protein sequence ID" value="KAJ3832824.1"/>
    <property type="molecule type" value="Genomic_DNA"/>
</dbReference>
<feature type="compositionally biased region" description="Low complexity" evidence="1">
    <location>
        <begin position="40"/>
        <end position="60"/>
    </location>
</feature>
<dbReference type="AlphaFoldDB" id="A0AA38NY79"/>
<feature type="region of interest" description="Disordered" evidence="1">
    <location>
        <begin position="92"/>
        <end position="125"/>
    </location>
</feature>
<keyword evidence="3" id="KW-1185">Reference proteome</keyword>
<dbReference type="Proteomes" id="UP001163846">
    <property type="component" value="Unassembled WGS sequence"/>
</dbReference>
<feature type="compositionally biased region" description="Polar residues" evidence="1">
    <location>
        <begin position="61"/>
        <end position="70"/>
    </location>
</feature>
<feature type="compositionally biased region" description="Low complexity" evidence="1">
    <location>
        <begin position="1"/>
        <end position="14"/>
    </location>
</feature>
<feature type="compositionally biased region" description="Low complexity" evidence="1">
    <location>
        <begin position="102"/>
        <end position="112"/>
    </location>
</feature>
<organism evidence="2 3">
    <name type="scientific">Lentinula raphanica</name>
    <dbReference type="NCBI Taxonomy" id="153919"/>
    <lineage>
        <taxon>Eukaryota</taxon>
        <taxon>Fungi</taxon>
        <taxon>Dikarya</taxon>
        <taxon>Basidiomycota</taxon>
        <taxon>Agaricomycotina</taxon>
        <taxon>Agaricomycetes</taxon>
        <taxon>Agaricomycetidae</taxon>
        <taxon>Agaricales</taxon>
        <taxon>Marasmiineae</taxon>
        <taxon>Omphalotaceae</taxon>
        <taxon>Lentinula</taxon>
    </lineage>
</organism>